<dbReference type="CDD" id="cd08422">
    <property type="entry name" value="PBP2_CrgA_like"/>
    <property type="match status" value="1"/>
</dbReference>
<keyword evidence="2" id="KW-0805">Transcription regulation</keyword>
<keyword evidence="4" id="KW-0804">Transcription</keyword>
<dbReference type="Gene3D" id="1.10.10.10">
    <property type="entry name" value="Winged helix-like DNA-binding domain superfamily/Winged helix DNA-binding domain"/>
    <property type="match status" value="1"/>
</dbReference>
<keyword evidence="7" id="KW-1185">Reference proteome</keyword>
<dbReference type="InterPro" id="IPR005119">
    <property type="entry name" value="LysR_subst-bd"/>
</dbReference>
<dbReference type="SUPFAM" id="SSF46785">
    <property type="entry name" value="Winged helix' DNA-binding domain"/>
    <property type="match status" value="1"/>
</dbReference>
<dbReference type="AlphaFoldDB" id="A0A3L9YAX2"/>
<dbReference type="InterPro" id="IPR000847">
    <property type="entry name" value="LysR_HTH_N"/>
</dbReference>
<evidence type="ECO:0000256" key="3">
    <source>
        <dbReference type="ARBA" id="ARBA00023125"/>
    </source>
</evidence>
<protein>
    <submittedName>
        <fullName evidence="6">LysR family transcriptional regulator</fullName>
    </submittedName>
</protein>
<dbReference type="GO" id="GO:0043565">
    <property type="term" value="F:sequence-specific DNA binding"/>
    <property type="evidence" value="ECO:0007669"/>
    <property type="project" value="TreeGrafter"/>
</dbReference>
<evidence type="ECO:0000256" key="4">
    <source>
        <dbReference type="ARBA" id="ARBA00023163"/>
    </source>
</evidence>
<dbReference type="Pfam" id="PF03466">
    <property type="entry name" value="LysR_substrate"/>
    <property type="match status" value="1"/>
</dbReference>
<name>A0A3L9YAX2_9RHOB</name>
<dbReference type="PRINTS" id="PR00039">
    <property type="entry name" value="HTHLYSR"/>
</dbReference>
<comment type="similarity">
    <text evidence="1">Belongs to the LysR transcriptional regulatory family.</text>
</comment>
<dbReference type="EMBL" id="RCNT01000001">
    <property type="protein sequence ID" value="RMA43403.1"/>
    <property type="molecule type" value="Genomic_DNA"/>
</dbReference>
<dbReference type="InterPro" id="IPR036390">
    <property type="entry name" value="WH_DNA-bd_sf"/>
</dbReference>
<accession>A0A3L9YAX2</accession>
<feature type="domain" description="HTH lysR-type" evidence="5">
    <location>
        <begin position="1"/>
        <end position="59"/>
    </location>
</feature>
<evidence type="ECO:0000259" key="5">
    <source>
        <dbReference type="PROSITE" id="PS50931"/>
    </source>
</evidence>
<reference evidence="6 7" key="1">
    <citation type="submission" date="2018-10" db="EMBL/GenBank/DDBJ databases">
        <authorList>
            <person name="Jung H.S."/>
            <person name="Jeon C.O."/>
        </authorList>
    </citation>
    <scope>NUCLEOTIDE SEQUENCE [LARGE SCALE GENOMIC DNA]</scope>
    <source>
        <strain evidence="6 7">MA-7-27</strain>
    </source>
</reference>
<sequence length="301" mass="33331">MDRLTEMEAFATVVDQGGFTDAARKMGISKSAVSKHVSSLETRLGARLLNRTTRRVSPTEIGLAYYDRARRVLNDAGEADALVTAMQSAPSGLLRVSVATDFGVNHLSPVLGQFLHSYPEITVNMILNNRYVELISEGFDMAIRVGDLEDSSLRARKLTETYKRMIAAPSYFEEFGRPEKIDDLNDHKLLHYSNQASGNVWKLTAPSGEKRQVRTAGSLTVNDGQSLLNAAIGGLGIAYLPSFLYADAMRQGLLVDAIPDLPMEVHGIYAVYPPGRYTQPKVRAFIDFLVEQFRDKGPEDW</sequence>
<keyword evidence="3" id="KW-0238">DNA-binding</keyword>
<proteinExistence type="inferred from homology"/>
<dbReference type="SUPFAM" id="SSF53850">
    <property type="entry name" value="Periplasmic binding protein-like II"/>
    <property type="match status" value="1"/>
</dbReference>
<dbReference type="FunFam" id="1.10.10.10:FF:000001">
    <property type="entry name" value="LysR family transcriptional regulator"/>
    <property type="match status" value="1"/>
</dbReference>
<dbReference type="FunFam" id="3.40.190.290:FF:000001">
    <property type="entry name" value="Transcriptional regulator, LysR family"/>
    <property type="match status" value="1"/>
</dbReference>
<dbReference type="PANTHER" id="PTHR30537">
    <property type="entry name" value="HTH-TYPE TRANSCRIPTIONAL REGULATOR"/>
    <property type="match status" value="1"/>
</dbReference>
<dbReference type="GO" id="GO:0003700">
    <property type="term" value="F:DNA-binding transcription factor activity"/>
    <property type="evidence" value="ECO:0007669"/>
    <property type="project" value="InterPro"/>
</dbReference>
<dbReference type="InterPro" id="IPR036388">
    <property type="entry name" value="WH-like_DNA-bd_sf"/>
</dbReference>
<dbReference type="Gene3D" id="3.40.190.290">
    <property type="match status" value="1"/>
</dbReference>
<evidence type="ECO:0000256" key="2">
    <source>
        <dbReference type="ARBA" id="ARBA00023015"/>
    </source>
</evidence>
<dbReference type="PROSITE" id="PS50931">
    <property type="entry name" value="HTH_LYSR"/>
    <property type="match status" value="1"/>
</dbReference>
<dbReference type="GO" id="GO:0006351">
    <property type="term" value="P:DNA-templated transcription"/>
    <property type="evidence" value="ECO:0007669"/>
    <property type="project" value="TreeGrafter"/>
</dbReference>
<dbReference type="PANTHER" id="PTHR30537:SF5">
    <property type="entry name" value="HTH-TYPE TRANSCRIPTIONAL ACTIVATOR TTDR-RELATED"/>
    <property type="match status" value="1"/>
</dbReference>
<dbReference type="Pfam" id="PF00126">
    <property type="entry name" value="HTH_1"/>
    <property type="match status" value="1"/>
</dbReference>
<dbReference type="InterPro" id="IPR058163">
    <property type="entry name" value="LysR-type_TF_proteobact-type"/>
</dbReference>
<evidence type="ECO:0000256" key="1">
    <source>
        <dbReference type="ARBA" id="ARBA00009437"/>
    </source>
</evidence>
<evidence type="ECO:0000313" key="6">
    <source>
        <dbReference type="EMBL" id="RMA43403.1"/>
    </source>
</evidence>
<gene>
    <name evidence="6" type="ORF">D9R08_00140</name>
</gene>
<dbReference type="OrthoDB" id="9813056at2"/>
<evidence type="ECO:0000313" key="7">
    <source>
        <dbReference type="Proteomes" id="UP000281343"/>
    </source>
</evidence>
<dbReference type="RefSeq" id="WP_121895995.1">
    <property type="nucleotide sequence ID" value="NZ_CP159473.1"/>
</dbReference>
<dbReference type="Proteomes" id="UP000281343">
    <property type="component" value="Unassembled WGS sequence"/>
</dbReference>
<organism evidence="6 7">
    <name type="scientific">Rhodophyticola porphyridii</name>
    <dbReference type="NCBI Taxonomy" id="1852017"/>
    <lineage>
        <taxon>Bacteria</taxon>
        <taxon>Pseudomonadati</taxon>
        <taxon>Pseudomonadota</taxon>
        <taxon>Alphaproteobacteria</taxon>
        <taxon>Rhodobacterales</taxon>
        <taxon>Roseobacteraceae</taxon>
        <taxon>Rhodophyticola</taxon>
    </lineage>
</organism>
<comment type="caution">
    <text evidence="6">The sequence shown here is derived from an EMBL/GenBank/DDBJ whole genome shotgun (WGS) entry which is preliminary data.</text>
</comment>